<dbReference type="SUPFAM" id="SSF53756">
    <property type="entry name" value="UDP-Glycosyltransferase/glycogen phosphorylase"/>
    <property type="match status" value="1"/>
</dbReference>
<protein>
    <recommendedName>
        <fullName evidence="4">Glycosyltransferase</fullName>
        <ecNumber evidence="4">2.4.1.-</ecNumber>
    </recommendedName>
</protein>
<dbReference type="GO" id="GO:0080043">
    <property type="term" value="F:quercetin 3-O-glucosyltransferase activity"/>
    <property type="evidence" value="ECO:0007669"/>
    <property type="project" value="TreeGrafter"/>
</dbReference>
<dbReference type="STRING" id="3775.A0A1Q3BPA5"/>
<name>A0A1Q3BPA5_CEPFO</name>
<evidence type="ECO:0000256" key="4">
    <source>
        <dbReference type="RuleBase" id="RU362057"/>
    </source>
</evidence>
<organism evidence="5 6">
    <name type="scientific">Cephalotus follicularis</name>
    <name type="common">Albany pitcher plant</name>
    <dbReference type="NCBI Taxonomy" id="3775"/>
    <lineage>
        <taxon>Eukaryota</taxon>
        <taxon>Viridiplantae</taxon>
        <taxon>Streptophyta</taxon>
        <taxon>Embryophyta</taxon>
        <taxon>Tracheophyta</taxon>
        <taxon>Spermatophyta</taxon>
        <taxon>Magnoliopsida</taxon>
        <taxon>eudicotyledons</taxon>
        <taxon>Gunneridae</taxon>
        <taxon>Pentapetalae</taxon>
        <taxon>rosids</taxon>
        <taxon>fabids</taxon>
        <taxon>Oxalidales</taxon>
        <taxon>Cephalotaceae</taxon>
        <taxon>Cephalotus</taxon>
    </lineage>
</organism>
<dbReference type="InParanoid" id="A0A1Q3BPA5"/>
<dbReference type="AlphaFoldDB" id="A0A1Q3BPA5"/>
<evidence type="ECO:0000256" key="2">
    <source>
        <dbReference type="ARBA" id="ARBA00022679"/>
    </source>
</evidence>
<reference evidence="6" key="1">
    <citation type="submission" date="2016-04" db="EMBL/GenBank/DDBJ databases">
        <title>Cephalotus genome sequencing.</title>
        <authorList>
            <person name="Fukushima K."/>
            <person name="Hasebe M."/>
            <person name="Fang X."/>
        </authorList>
    </citation>
    <scope>NUCLEOTIDE SEQUENCE [LARGE SCALE GENOMIC DNA]</scope>
    <source>
        <strain evidence="6">cv. St1</strain>
    </source>
</reference>
<dbReference type="OrthoDB" id="5835829at2759"/>
<dbReference type="CDD" id="cd03784">
    <property type="entry name" value="GT1_Gtf-like"/>
    <property type="match status" value="1"/>
</dbReference>
<dbReference type="InterPro" id="IPR002213">
    <property type="entry name" value="UDP_glucos_trans"/>
</dbReference>
<dbReference type="PANTHER" id="PTHR11926:SF1546">
    <property type="entry name" value="GLYCOSYLTRANSFERASE"/>
    <property type="match status" value="1"/>
</dbReference>
<gene>
    <name evidence="5" type="ORF">CFOL_v3_13357</name>
</gene>
<dbReference type="Gene3D" id="3.40.50.2000">
    <property type="entry name" value="Glycogen Phosphorylase B"/>
    <property type="match status" value="2"/>
</dbReference>
<evidence type="ECO:0000256" key="3">
    <source>
        <dbReference type="RuleBase" id="RU003718"/>
    </source>
</evidence>
<dbReference type="Pfam" id="PF00201">
    <property type="entry name" value="UDPGT"/>
    <property type="match status" value="1"/>
</dbReference>
<comment type="similarity">
    <text evidence="1 3">Belongs to the UDP-glycosyltransferase family.</text>
</comment>
<evidence type="ECO:0000313" key="6">
    <source>
        <dbReference type="Proteomes" id="UP000187406"/>
    </source>
</evidence>
<dbReference type="EMBL" id="BDDD01000758">
    <property type="protein sequence ID" value="GAV69856.1"/>
    <property type="molecule type" value="Genomic_DNA"/>
</dbReference>
<evidence type="ECO:0000313" key="5">
    <source>
        <dbReference type="EMBL" id="GAV69856.1"/>
    </source>
</evidence>
<dbReference type="InterPro" id="IPR035595">
    <property type="entry name" value="UDP_glycos_trans_CS"/>
</dbReference>
<dbReference type="EC" id="2.4.1.-" evidence="4"/>
<keyword evidence="2 3" id="KW-0808">Transferase</keyword>
<keyword evidence="3" id="KW-0328">Glycosyltransferase</keyword>
<sequence>MEKPNILLVTFPSQGHINPGLQFAKRLTRLGVKVTFATSISAHRRMTKNAPTTESLISYAPFSDGYDEGFKSGIDDLGHFMTSMTHFGSQNLKAIILEKINQGSPFTSIVYSILIPWVGKLAREFRIPATHLWNQPATLFDIYYDYFRGYGDIITDHISDPSYVVNLPHLPPLATRDLPSFFSPSNQYSFALTFFKEQFDILDEETNPKVLVNTFDALEAEALSAVGKYNLVGVGPLIPSAFLDGKDPSDTSFGGDLFKGSKDYIEWLNTKPEASVIYVSFGSISVLSRTQMEEMARALLDTGRPFLWVIREGGVEGQEKEKDKLSCKEELEKQGMIVPWCTQVEVLSHPSVGCFVTHCGWNSTSESLASGVPVVACPQWTDQTTNAKLIADVWKTGVRLIRNEEGIAKAPEMKRCLEVAMESEELRRNAKKWKDLAREAAKEGGSSHKNIKEFVDEVNGKVDLHQ</sequence>
<dbReference type="FunFam" id="3.40.50.2000:FF:000019">
    <property type="entry name" value="Glycosyltransferase"/>
    <property type="match status" value="1"/>
</dbReference>
<evidence type="ECO:0000256" key="1">
    <source>
        <dbReference type="ARBA" id="ARBA00009995"/>
    </source>
</evidence>
<dbReference type="PANTHER" id="PTHR11926">
    <property type="entry name" value="GLUCOSYL/GLUCURONOSYL TRANSFERASES"/>
    <property type="match status" value="1"/>
</dbReference>
<dbReference type="FunCoup" id="A0A1Q3BPA5">
    <property type="interactions" value="62"/>
</dbReference>
<proteinExistence type="inferred from homology"/>
<dbReference type="GO" id="GO:0080044">
    <property type="term" value="F:quercetin 7-O-glucosyltransferase activity"/>
    <property type="evidence" value="ECO:0007669"/>
    <property type="project" value="TreeGrafter"/>
</dbReference>
<keyword evidence="6" id="KW-1185">Reference proteome</keyword>
<accession>A0A1Q3BPA5</accession>
<dbReference type="PROSITE" id="PS00375">
    <property type="entry name" value="UDPGT"/>
    <property type="match status" value="1"/>
</dbReference>
<comment type="caution">
    <text evidence="5">The sequence shown here is derived from an EMBL/GenBank/DDBJ whole genome shotgun (WGS) entry which is preliminary data.</text>
</comment>
<dbReference type="Proteomes" id="UP000187406">
    <property type="component" value="Unassembled WGS sequence"/>
</dbReference>